<organism evidence="1">
    <name type="scientific">Vecturithrix granuli</name>
    <dbReference type="NCBI Taxonomy" id="1499967"/>
    <lineage>
        <taxon>Bacteria</taxon>
        <taxon>Candidatus Moduliflexota</taxon>
        <taxon>Candidatus Vecturitrichia</taxon>
        <taxon>Candidatus Vecturitrichales</taxon>
        <taxon>Candidatus Vecturitrichaceae</taxon>
        <taxon>Candidatus Vecturithrix</taxon>
    </lineage>
</organism>
<reference evidence="1" key="1">
    <citation type="journal article" date="2015" name="PeerJ">
        <title>First genomic representation of candidate bacterial phylum KSB3 points to enhanced environmental sensing as a trigger of wastewater bulking.</title>
        <authorList>
            <person name="Sekiguchi Y."/>
            <person name="Ohashi A."/>
            <person name="Parks D.H."/>
            <person name="Yamauchi T."/>
            <person name="Tyson G.W."/>
            <person name="Hugenholtz P."/>
        </authorList>
    </citation>
    <scope>NUCLEOTIDE SEQUENCE [LARGE SCALE GENOMIC DNA]</scope>
</reference>
<dbReference type="AlphaFoldDB" id="A0A081C4A8"/>
<protein>
    <submittedName>
        <fullName evidence="1">Uncharacterized protein</fullName>
    </submittedName>
</protein>
<accession>A0A081C4A8</accession>
<dbReference type="Proteomes" id="UP000030661">
    <property type="component" value="Unassembled WGS sequence"/>
</dbReference>
<keyword evidence="2" id="KW-1185">Reference proteome</keyword>
<name>A0A081C4A8_VECG1</name>
<evidence type="ECO:0000313" key="1">
    <source>
        <dbReference type="EMBL" id="GAK59413.1"/>
    </source>
</evidence>
<evidence type="ECO:0000313" key="2">
    <source>
        <dbReference type="Proteomes" id="UP000030661"/>
    </source>
</evidence>
<proteinExistence type="predicted"/>
<sequence length="33" mass="3744">MIHIQPNFNYPLSIGELGRNLIGVDRQNYGENA</sequence>
<dbReference type="HOGENOM" id="CLU_3380662_0_0_0"/>
<dbReference type="EMBL" id="DF820470">
    <property type="protein sequence ID" value="GAK59413.1"/>
    <property type="molecule type" value="Genomic_DNA"/>
</dbReference>
<gene>
    <name evidence="1" type="ORF">U27_06397</name>
</gene>